<feature type="coiled-coil region" evidence="1">
    <location>
        <begin position="413"/>
        <end position="440"/>
    </location>
</feature>
<feature type="non-terminal residue" evidence="2">
    <location>
        <position position="1"/>
    </location>
</feature>
<evidence type="ECO:0000313" key="3">
    <source>
        <dbReference type="Proteomes" id="UP000663855"/>
    </source>
</evidence>
<dbReference type="Proteomes" id="UP000663855">
    <property type="component" value="Unassembled WGS sequence"/>
</dbReference>
<name>A0A815Y096_9BILA</name>
<dbReference type="EMBL" id="CAJNOV010014925">
    <property type="protein sequence ID" value="CAF1564001.1"/>
    <property type="molecule type" value="Genomic_DNA"/>
</dbReference>
<proteinExistence type="predicted"/>
<evidence type="ECO:0000313" key="2">
    <source>
        <dbReference type="EMBL" id="CAF1564001.1"/>
    </source>
</evidence>
<gene>
    <name evidence="2" type="ORF">CJN711_LOCUS31372</name>
</gene>
<sequence length="553" mass="65138">NDESPKARYRMVPCGTTNCPCCSSIENSSSHRFVNGYTTYLNCPASCTTSNIVFVMTCPCGQYKFIDSTSGSLTDALTYHRLACNQMMHSFLTGTPVYEEIMTPMERCRHIIVRKKRFYQHSAHCSVAVHLFLGHNPAYWCFISRSRREVEQENNFYTGLVLATGSEFAFILPKRTNHEKKVARLLTGVMLQPAENHYSTAQIQKQRIFFDRLLLSPVDQLPYVETDLYKMKIIAVCFSTWESIIDQALGMMNISSIAKDNIRDDLHHASILIYKMQILSMYHLLWTTYWQSGLGQLIKQTPEQQQINYVVYSMNISFWPEEIKQIITTMEEQNIDTYTSPMNLVCYHKQELERRLRQMQIDWNEKFNHVSGYNLKVEQLLQDYITENLHEFQKEIEHEIKLITYDYQIEANKQEFHHEKETAEQELKYLQERIDHFNASDQSYEHSTIIDSIENVETRQQLQQQWRKIIEQAKTNFCMLSLKIAEDQRSRANLNYDNQVNKMYSIHDNASDFTILPLKMIDLINEHCRMIGERIQSVYNYKIECFRLKLKNG</sequence>
<keyword evidence="1" id="KW-0175">Coiled coil</keyword>
<reference evidence="2" key="1">
    <citation type="submission" date="2021-02" db="EMBL/GenBank/DDBJ databases">
        <authorList>
            <person name="Nowell W R."/>
        </authorList>
    </citation>
    <scope>NUCLEOTIDE SEQUENCE</scope>
</reference>
<evidence type="ECO:0000256" key="1">
    <source>
        <dbReference type="SAM" id="Coils"/>
    </source>
</evidence>
<accession>A0A815Y096</accession>
<protein>
    <submittedName>
        <fullName evidence="2">Uncharacterized protein</fullName>
    </submittedName>
</protein>
<comment type="caution">
    <text evidence="2">The sequence shown here is derived from an EMBL/GenBank/DDBJ whole genome shotgun (WGS) entry which is preliminary data.</text>
</comment>
<organism evidence="2 3">
    <name type="scientific">Rotaria magnacalcarata</name>
    <dbReference type="NCBI Taxonomy" id="392030"/>
    <lineage>
        <taxon>Eukaryota</taxon>
        <taxon>Metazoa</taxon>
        <taxon>Spiralia</taxon>
        <taxon>Gnathifera</taxon>
        <taxon>Rotifera</taxon>
        <taxon>Eurotatoria</taxon>
        <taxon>Bdelloidea</taxon>
        <taxon>Philodinida</taxon>
        <taxon>Philodinidae</taxon>
        <taxon>Rotaria</taxon>
    </lineage>
</organism>
<dbReference type="AlphaFoldDB" id="A0A815Y096"/>